<dbReference type="InterPro" id="IPR036236">
    <property type="entry name" value="Znf_C2H2_sf"/>
</dbReference>
<dbReference type="AlphaFoldDB" id="D8QAW9"/>
<dbReference type="InParanoid" id="D8QAW9"/>
<dbReference type="VEuPathDB" id="FungiDB:SCHCODRAFT_02548306"/>
<dbReference type="RefSeq" id="XP_003029553.1">
    <property type="nucleotide sequence ID" value="XM_003029507.1"/>
</dbReference>
<dbReference type="GeneID" id="9594302"/>
<dbReference type="eggNOG" id="ENOG502TIAD">
    <property type="taxonomic scope" value="Eukaryota"/>
</dbReference>
<dbReference type="Gene3D" id="3.30.40.10">
    <property type="entry name" value="Zinc/RING finger domain, C3HC4 (zinc finger)"/>
    <property type="match status" value="1"/>
</dbReference>
<dbReference type="PROSITE" id="PS50089">
    <property type="entry name" value="ZF_RING_2"/>
    <property type="match status" value="1"/>
</dbReference>
<dbReference type="PANTHER" id="PTHR23041:SF78">
    <property type="entry name" value="E3 UBIQUITIN-PROTEIN LIGASE RNF4"/>
    <property type="match status" value="1"/>
</dbReference>
<dbReference type="PANTHER" id="PTHR23041">
    <property type="entry name" value="RING FINGER DOMAIN-CONTAINING"/>
    <property type="match status" value="1"/>
</dbReference>
<dbReference type="InterPro" id="IPR013083">
    <property type="entry name" value="Znf_RING/FYVE/PHD"/>
</dbReference>
<evidence type="ECO:0000256" key="4">
    <source>
        <dbReference type="PROSITE-ProRule" id="PRU00175"/>
    </source>
</evidence>
<dbReference type="InterPro" id="IPR001841">
    <property type="entry name" value="Znf_RING"/>
</dbReference>
<sequence>MHSHCELPTYEDAYCTLCDKLFHSKQLLRQHVEHSTNHPHCDTCDRRFLNNHAMRMHFAASKKHLFCVHCEKHFKTPSGLRWHNNHSRCHLKRNGYDIQSPAYDVSNVDMSAPDWEDKLGMLEDEQMAGKEEDVPLPSYAKPFSEGRLDAATVILQKKYTTQAKVPVLKQRCPICLSTPKTVVATHCGHLFCTPCIEQVVAEKGSCPTCRKPSYKVQLRKVDLRVF</sequence>
<dbReference type="GO" id="GO:0008270">
    <property type="term" value="F:zinc ion binding"/>
    <property type="evidence" value="ECO:0007669"/>
    <property type="project" value="UniProtKB-KW"/>
</dbReference>
<dbReference type="KEGG" id="scm:SCHCO_02548306"/>
<dbReference type="InterPro" id="IPR017907">
    <property type="entry name" value="Znf_RING_CS"/>
</dbReference>
<dbReference type="Pfam" id="PF13920">
    <property type="entry name" value="zf-C3HC4_3"/>
    <property type="match status" value="1"/>
</dbReference>
<evidence type="ECO:0000259" key="5">
    <source>
        <dbReference type="PROSITE" id="PS50089"/>
    </source>
</evidence>
<dbReference type="STRING" id="578458.D8QAW9"/>
<dbReference type="InterPro" id="IPR047134">
    <property type="entry name" value="RNF4"/>
</dbReference>
<reference evidence="6 7" key="1">
    <citation type="journal article" date="2010" name="Nat. Biotechnol.">
        <title>Genome sequence of the model mushroom Schizophyllum commune.</title>
        <authorList>
            <person name="Ohm R.A."/>
            <person name="de Jong J.F."/>
            <person name="Lugones L.G."/>
            <person name="Aerts A."/>
            <person name="Kothe E."/>
            <person name="Stajich J.E."/>
            <person name="de Vries R.P."/>
            <person name="Record E."/>
            <person name="Levasseur A."/>
            <person name="Baker S.E."/>
            <person name="Bartholomew K.A."/>
            <person name="Coutinho P.M."/>
            <person name="Erdmann S."/>
            <person name="Fowler T.J."/>
            <person name="Gathman A.C."/>
            <person name="Lombard V."/>
            <person name="Henrissat B."/>
            <person name="Knabe N."/>
            <person name="Kuees U."/>
            <person name="Lilly W.W."/>
            <person name="Lindquist E."/>
            <person name="Lucas S."/>
            <person name="Magnuson J.K."/>
            <person name="Piumi F."/>
            <person name="Raudaskoski M."/>
            <person name="Salamov A."/>
            <person name="Schmutz J."/>
            <person name="Schwarze F.W.M.R."/>
            <person name="vanKuyk P.A."/>
            <person name="Horton J.S."/>
            <person name="Grigoriev I.V."/>
            <person name="Woesten H.A.B."/>
        </authorList>
    </citation>
    <scope>NUCLEOTIDE SEQUENCE [LARGE SCALE GENOMIC DNA]</scope>
    <source>
        <strain evidence="7">H4-8 / FGSC 9210</strain>
    </source>
</reference>
<feature type="domain" description="RING-type" evidence="5">
    <location>
        <begin position="172"/>
        <end position="210"/>
    </location>
</feature>
<organism evidence="7">
    <name type="scientific">Schizophyllum commune (strain H4-8 / FGSC 9210)</name>
    <name type="common">Split gill fungus</name>
    <dbReference type="NCBI Taxonomy" id="578458"/>
    <lineage>
        <taxon>Eukaryota</taxon>
        <taxon>Fungi</taxon>
        <taxon>Dikarya</taxon>
        <taxon>Basidiomycota</taxon>
        <taxon>Agaricomycotina</taxon>
        <taxon>Agaricomycetes</taxon>
        <taxon>Agaricomycetidae</taxon>
        <taxon>Agaricales</taxon>
        <taxon>Schizophyllaceae</taxon>
        <taxon>Schizophyllum</taxon>
    </lineage>
</organism>
<dbReference type="PROSITE" id="PS00518">
    <property type="entry name" value="ZF_RING_1"/>
    <property type="match status" value="1"/>
</dbReference>
<dbReference type="HOGENOM" id="CLU_1038506_0_0_1"/>
<keyword evidence="1" id="KW-0479">Metal-binding</keyword>
<dbReference type="OMA" id="CPSCIRQ"/>
<name>D8QAW9_SCHCM</name>
<dbReference type="InterPro" id="IPR013087">
    <property type="entry name" value="Znf_C2H2_type"/>
</dbReference>
<gene>
    <name evidence="6" type="ORF">SCHCODRAFT_236325</name>
</gene>
<dbReference type="SUPFAM" id="SSF57667">
    <property type="entry name" value="beta-beta-alpha zinc fingers"/>
    <property type="match status" value="1"/>
</dbReference>
<keyword evidence="3" id="KW-0862">Zinc</keyword>
<evidence type="ECO:0000256" key="3">
    <source>
        <dbReference type="ARBA" id="ARBA00022833"/>
    </source>
</evidence>
<keyword evidence="2 4" id="KW-0863">Zinc-finger</keyword>
<evidence type="ECO:0000256" key="1">
    <source>
        <dbReference type="ARBA" id="ARBA00022723"/>
    </source>
</evidence>
<keyword evidence="7" id="KW-1185">Reference proteome</keyword>
<protein>
    <recommendedName>
        <fullName evidence="5">RING-type domain-containing protein</fullName>
    </recommendedName>
</protein>
<dbReference type="Proteomes" id="UP000007431">
    <property type="component" value="Unassembled WGS sequence"/>
</dbReference>
<dbReference type="OrthoDB" id="6077919at2759"/>
<evidence type="ECO:0000313" key="6">
    <source>
        <dbReference type="EMBL" id="EFI94650.1"/>
    </source>
</evidence>
<dbReference type="SUPFAM" id="SSF57850">
    <property type="entry name" value="RING/U-box"/>
    <property type="match status" value="1"/>
</dbReference>
<evidence type="ECO:0000313" key="7">
    <source>
        <dbReference type="Proteomes" id="UP000007431"/>
    </source>
</evidence>
<dbReference type="EMBL" id="GL377309">
    <property type="protein sequence ID" value="EFI94650.1"/>
    <property type="molecule type" value="Genomic_DNA"/>
</dbReference>
<evidence type="ECO:0000256" key="2">
    <source>
        <dbReference type="ARBA" id="ARBA00022771"/>
    </source>
</evidence>
<dbReference type="SMART" id="SM00184">
    <property type="entry name" value="RING"/>
    <property type="match status" value="1"/>
</dbReference>
<accession>D8QAW9</accession>
<dbReference type="SMART" id="SM00355">
    <property type="entry name" value="ZnF_C2H2"/>
    <property type="match status" value="3"/>
</dbReference>
<proteinExistence type="predicted"/>